<accession>A0A2I0VAA7</accession>
<organism evidence="1 2">
    <name type="scientific">Dendrobium catenatum</name>
    <dbReference type="NCBI Taxonomy" id="906689"/>
    <lineage>
        <taxon>Eukaryota</taxon>
        <taxon>Viridiplantae</taxon>
        <taxon>Streptophyta</taxon>
        <taxon>Embryophyta</taxon>
        <taxon>Tracheophyta</taxon>
        <taxon>Spermatophyta</taxon>
        <taxon>Magnoliopsida</taxon>
        <taxon>Liliopsida</taxon>
        <taxon>Asparagales</taxon>
        <taxon>Orchidaceae</taxon>
        <taxon>Epidendroideae</taxon>
        <taxon>Malaxideae</taxon>
        <taxon>Dendrobiinae</taxon>
        <taxon>Dendrobium</taxon>
    </lineage>
</organism>
<proteinExistence type="predicted"/>
<reference evidence="1 2" key="2">
    <citation type="journal article" date="2017" name="Nature">
        <title>The Apostasia genome and the evolution of orchids.</title>
        <authorList>
            <person name="Zhang G.Q."/>
            <person name="Liu K.W."/>
            <person name="Li Z."/>
            <person name="Lohaus R."/>
            <person name="Hsiao Y.Y."/>
            <person name="Niu S.C."/>
            <person name="Wang J.Y."/>
            <person name="Lin Y.C."/>
            <person name="Xu Q."/>
            <person name="Chen L.J."/>
            <person name="Yoshida K."/>
            <person name="Fujiwara S."/>
            <person name="Wang Z.W."/>
            <person name="Zhang Y.Q."/>
            <person name="Mitsuda N."/>
            <person name="Wang M."/>
            <person name="Liu G.H."/>
            <person name="Pecoraro L."/>
            <person name="Huang H.X."/>
            <person name="Xiao X.J."/>
            <person name="Lin M."/>
            <person name="Wu X.Y."/>
            <person name="Wu W.L."/>
            <person name="Chen Y.Y."/>
            <person name="Chang S.B."/>
            <person name="Sakamoto S."/>
            <person name="Ohme-Takagi M."/>
            <person name="Yagi M."/>
            <person name="Zeng S.J."/>
            <person name="Shen C.Y."/>
            <person name="Yeh C.M."/>
            <person name="Luo Y.B."/>
            <person name="Tsai W.C."/>
            <person name="Van de Peer Y."/>
            <person name="Liu Z.J."/>
        </authorList>
    </citation>
    <scope>NUCLEOTIDE SEQUENCE [LARGE SCALE GENOMIC DNA]</scope>
    <source>
        <tissue evidence="1">The whole plant</tissue>
    </source>
</reference>
<keyword evidence="2" id="KW-1185">Reference proteome</keyword>
<dbReference type="AlphaFoldDB" id="A0A2I0VAA7"/>
<name>A0A2I0VAA7_9ASPA</name>
<dbReference type="EMBL" id="KZ505153">
    <property type="protein sequence ID" value="PKU60348.1"/>
    <property type="molecule type" value="Genomic_DNA"/>
</dbReference>
<reference evidence="1 2" key="1">
    <citation type="journal article" date="2016" name="Sci. Rep.">
        <title>The Dendrobium catenatum Lindl. genome sequence provides insights into polysaccharide synthase, floral development and adaptive evolution.</title>
        <authorList>
            <person name="Zhang G.Q."/>
            <person name="Xu Q."/>
            <person name="Bian C."/>
            <person name="Tsai W.C."/>
            <person name="Yeh C.M."/>
            <person name="Liu K.W."/>
            <person name="Yoshida K."/>
            <person name="Zhang L.S."/>
            <person name="Chang S.B."/>
            <person name="Chen F."/>
            <person name="Shi Y."/>
            <person name="Su Y.Y."/>
            <person name="Zhang Y.Q."/>
            <person name="Chen L.J."/>
            <person name="Yin Y."/>
            <person name="Lin M."/>
            <person name="Huang H."/>
            <person name="Deng H."/>
            <person name="Wang Z.W."/>
            <person name="Zhu S.L."/>
            <person name="Zhao X."/>
            <person name="Deng C."/>
            <person name="Niu S.C."/>
            <person name="Huang J."/>
            <person name="Wang M."/>
            <person name="Liu G.H."/>
            <person name="Yang H.J."/>
            <person name="Xiao X.J."/>
            <person name="Hsiao Y.Y."/>
            <person name="Wu W.L."/>
            <person name="Chen Y.Y."/>
            <person name="Mitsuda N."/>
            <person name="Ohme-Takagi M."/>
            <person name="Luo Y.B."/>
            <person name="Van de Peer Y."/>
            <person name="Liu Z.J."/>
        </authorList>
    </citation>
    <scope>NUCLEOTIDE SEQUENCE [LARGE SCALE GENOMIC DNA]</scope>
    <source>
        <tissue evidence="1">The whole plant</tissue>
    </source>
</reference>
<evidence type="ECO:0000313" key="1">
    <source>
        <dbReference type="EMBL" id="PKU60348.1"/>
    </source>
</evidence>
<dbReference type="Proteomes" id="UP000233837">
    <property type="component" value="Unassembled WGS sequence"/>
</dbReference>
<sequence>MGIWDAIANAAGGIKGYLPGFPFSSVLNNIRDAVSDPVKVAGNTWKLLKGQLRGLLVRLRKANEAMAKAAGGIKGFLSDLFLKMKILVSSVLNNIRATVSDLVKIAINTGNFLQIFFEVYC</sequence>
<protein>
    <submittedName>
        <fullName evidence="1">Uncharacterized protein</fullName>
    </submittedName>
</protein>
<gene>
    <name evidence="1" type="ORF">MA16_Dca028712</name>
</gene>
<evidence type="ECO:0000313" key="2">
    <source>
        <dbReference type="Proteomes" id="UP000233837"/>
    </source>
</evidence>